<proteinExistence type="predicted"/>
<dbReference type="AlphaFoldDB" id="A0A0U0ZT57"/>
<dbReference type="Proteomes" id="UP000045782">
    <property type="component" value="Unassembled WGS sequence"/>
</dbReference>
<name>A0A0U0ZT57_9MYCO</name>
<gene>
    <name evidence="1" type="ORF">ERS075579_04683</name>
</gene>
<reference evidence="1 2" key="1">
    <citation type="submission" date="2015-03" db="EMBL/GenBank/DDBJ databases">
        <authorList>
            <person name="Murphy D."/>
        </authorList>
    </citation>
    <scope>NUCLEOTIDE SEQUENCE [LARGE SCALE GENOMIC DNA]</scope>
    <source>
        <strain evidence="1 2">PAP088</strain>
    </source>
</reference>
<evidence type="ECO:0000313" key="1">
    <source>
        <dbReference type="EMBL" id="CPV69963.1"/>
    </source>
</evidence>
<dbReference type="EMBL" id="CSWP01000012">
    <property type="protein sequence ID" value="CPV69963.1"/>
    <property type="molecule type" value="Genomic_DNA"/>
</dbReference>
<dbReference type="RefSeq" id="WP_052525517.1">
    <property type="nucleotide sequence ID" value="NZ_CP014951.1"/>
</dbReference>
<organism evidence="1 2">
    <name type="scientific">Mycobacteroides abscessus</name>
    <dbReference type="NCBI Taxonomy" id="36809"/>
    <lineage>
        <taxon>Bacteria</taxon>
        <taxon>Bacillati</taxon>
        <taxon>Actinomycetota</taxon>
        <taxon>Actinomycetes</taxon>
        <taxon>Mycobacteriales</taxon>
        <taxon>Mycobacteriaceae</taxon>
        <taxon>Mycobacteroides</taxon>
    </lineage>
</organism>
<accession>A0A0U0ZT57</accession>
<evidence type="ECO:0000313" key="2">
    <source>
        <dbReference type="Proteomes" id="UP000045782"/>
    </source>
</evidence>
<sequence length="334" mass="36737">MQIRLIGLPWWARWVCISVLVSLSSSPFLLIIPAVDFSPVWVWAPIGMGVAIAAVSVAYQEKAHRAYLAVLNGVGDVQRADVVKALWRRHIPADPGVLNAALELGETLRKLRKDSSSLSNPVFWIALPFLQIYITHSVRIAAGWTLLAVLCVPILLSEWYVARRQESHIALLGAAEAGQSADSGSFLGKWDRLWLAVIAAGLVACVVGLAVTFERQWPRRDCEQTHDVIVAVNERNWLTNGRLVVQGGPSVADYQGWSDQLQREAAKMTTPDVAPHIRRIADLSVQVTDLVRSAYAAAPTSSAAEAADREVVYQKLIGQMRDEVKAVETFCWGE</sequence>
<protein>
    <submittedName>
        <fullName evidence="1">Uncharacterized protein</fullName>
    </submittedName>
</protein>